<protein>
    <submittedName>
        <fullName evidence="1">Uncharacterized protein</fullName>
    </submittedName>
</protein>
<proteinExistence type="predicted"/>
<dbReference type="AlphaFoldDB" id="A0A1X2HIB0"/>
<reference evidence="1 2" key="1">
    <citation type="submission" date="2016-07" db="EMBL/GenBank/DDBJ databases">
        <title>Pervasive Adenine N6-methylation of Active Genes in Fungi.</title>
        <authorList>
            <consortium name="DOE Joint Genome Institute"/>
            <person name="Mondo S.J."/>
            <person name="Dannebaum R.O."/>
            <person name="Kuo R.C."/>
            <person name="Labutti K."/>
            <person name="Haridas S."/>
            <person name="Kuo A."/>
            <person name="Salamov A."/>
            <person name="Ahrendt S.R."/>
            <person name="Lipzen A."/>
            <person name="Sullivan W."/>
            <person name="Andreopoulos W.B."/>
            <person name="Clum A."/>
            <person name="Lindquist E."/>
            <person name="Daum C."/>
            <person name="Ramamoorthy G.K."/>
            <person name="Gryganskyi A."/>
            <person name="Culley D."/>
            <person name="Magnuson J.K."/>
            <person name="James T.Y."/>
            <person name="O'Malley M.A."/>
            <person name="Stajich J.E."/>
            <person name="Spatafora J.W."/>
            <person name="Visel A."/>
            <person name="Grigoriev I.V."/>
        </authorList>
    </citation>
    <scope>NUCLEOTIDE SEQUENCE [LARGE SCALE GENOMIC DNA]</scope>
    <source>
        <strain evidence="1 2">NRRL 2496</strain>
    </source>
</reference>
<dbReference type="EMBL" id="MCGN01000003">
    <property type="protein sequence ID" value="ORY98835.1"/>
    <property type="molecule type" value="Genomic_DNA"/>
</dbReference>
<keyword evidence="2" id="KW-1185">Reference proteome</keyword>
<gene>
    <name evidence="1" type="ORF">BCR43DRAFT_471276</name>
</gene>
<accession>A0A1X2HIB0</accession>
<dbReference type="OrthoDB" id="2117820at2759"/>
<comment type="caution">
    <text evidence="1">The sequence shown here is derived from an EMBL/GenBank/DDBJ whole genome shotgun (WGS) entry which is preliminary data.</text>
</comment>
<organism evidence="1 2">
    <name type="scientific">Syncephalastrum racemosum</name>
    <name type="common">Filamentous fungus</name>
    <dbReference type="NCBI Taxonomy" id="13706"/>
    <lineage>
        <taxon>Eukaryota</taxon>
        <taxon>Fungi</taxon>
        <taxon>Fungi incertae sedis</taxon>
        <taxon>Mucoromycota</taxon>
        <taxon>Mucoromycotina</taxon>
        <taxon>Mucoromycetes</taxon>
        <taxon>Mucorales</taxon>
        <taxon>Syncephalastraceae</taxon>
        <taxon>Syncephalastrum</taxon>
    </lineage>
</organism>
<name>A0A1X2HIB0_SYNRA</name>
<evidence type="ECO:0000313" key="1">
    <source>
        <dbReference type="EMBL" id="ORY98835.1"/>
    </source>
</evidence>
<evidence type="ECO:0000313" key="2">
    <source>
        <dbReference type="Proteomes" id="UP000242180"/>
    </source>
</evidence>
<sequence length="324" mass="37322">MLRPLCLRSCARSSRRTLSFYRSFSVASPKYQDENSHFSIQSSPWKLSTDPPRIESYPYQKTSQISIINWLPVTIQRGLSQWAAWRTLQLNTGASYFPDEFLLGSTMATRSALQALTDHLNRPATSTTDNEENQDHNSDDLSVMFTLEFIQDYVGPFKKSLGEDRVSIQLPQIYDATVHEVWVTLGSKQHLTSPRQYELFEWMTLCMAVKKSNVSPEDESFVDFRQRASKAVMEGVQIKVDVSIDADVVYKQIGKKDESEEVHVYDEARRPLLVRFETPYFASSPDIVTGRDPKTGEPTNDWNWRISDIDHTLERAKLELEHRL</sequence>
<dbReference type="InParanoid" id="A0A1X2HIB0"/>
<dbReference type="Proteomes" id="UP000242180">
    <property type="component" value="Unassembled WGS sequence"/>
</dbReference>
<dbReference type="OMA" id="CWNENTA"/>